<keyword evidence="2" id="KW-1185">Reference proteome</keyword>
<protein>
    <submittedName>
        <fullName evidence="1">Uncharacterized protein</fullName>
    </submittedName>
</protein>
<sequence>MQFCRAKQVEHYTLNMAENPVSLICIFPSLPSTRHFGSSLASSFIGTPKLSEFVREQSHDG</sequence>
<evidence type="ECO:0000313" key="1">
    <source>
        <dbReference type="EMBL" id="RXH78960.1"/>
    </source>
</evidence>
<proteinExistence type="predicted"/>
<dbReference type="AlphaFoldDB" id="A0A498I6U1"/>
<accession>A0A498I6U1</accession>
<reference evidence="1 2" key="1">
    <citation type="submission" date="2018-10" db="EMBL/GenBank/DDBJ databases">
        <title>A high-quality apple genome assembly.</title>
        <authorList>
            <person name="Hu J."/>
        </authorList>
    </citation>
    <scope>NUCLEOTIDE SEQUENCE [LARGE SCALE GENOMIC DNA]</scope>
    <source>
        <strain evidence="2">cv. HFTH1</strain>
        <tissue evidence="1">Young leaf</tissue>
    </source>
</reference>
<dbReference type="EMBL" id="RDQH01000339">
    <property type="protein sequence ID" value="RXH78960.1"/>
    <property type="molecule type" value="Genomic_DNA"/>
</dbReference>
<comment type="caution">
    <text evidence="1">The sequence shown here is derived from an EMBL/GenBank/DDBJ whole genome shotgun (WGS) entry which is preliminary data.</text>
</comment>
<evidence type="ECO:0000313" key="2">
    <source>
        <dbReference type="Proteomes" id="UP000290289"/>
    </source>
</evidence>
<dbReference type="Proteomes" id="UP000290289">
    <property type="component" value="Chromosome 13"/>
</dbReference>
<gene>
    <name evidence="1" type="ORF">DVH24_034167</name>
</gene>
<name>A0A498I6U1_MALDO</name>
<organism evidence="1 2">
    <name type="scientific">Malus domestica</name>
    <name type="common">Apple</name>
    <name type="synonym">Pyrus malus</name>
    <dbReference type="NCBI Taxonomy" id="3750"/>
    <lineage>
        <taxon>Eukaryota</taxon>
        <taxon>Viridiplantae</taxon>
        <taxon>Streptophyta</taxon>
        <taxon>Embryophyta</taxon>
        <taxon>Tracheophyta</taxon>
        <taxon>Spermatophyta</taxon>
        <taxon>Magnoliopsida</taxon>
        <taxon>eudicotyledons</taxon>
        <taxon>Gunneridae</taxon>
        <taxon>Pentapetalae</taxon>
        <taxon>rosids</taxon>
        <taxon>fabids</taxon>
        <taxon>Rosales</taxon>
        <taxon>Rosaceae</taxon>
        <taxon>Amygdaloideae</taxon>
        <taxon>Maleae</taxon>
        <taxon>Malus</taxon>
    </lineage>
</organism>